<dbReference type="Pfam" id="PF08240">
    <property type="entry name" value="ADH_N"/>
    <property type="match status" value="1"/>
</dbReference>
<name>K2R0T0_MACPH</name>
<dbReference type="Proteomes" id="UP000007129">
    <property type="component" value="Unassembled WGS sequence"/>
</dbReference>
<organism evidence="3 4">
    <name type="scientific">Macrophomina phaseolina (strain MS6)</name>
    <name type="common">Charcoal rot fungus</name>
    <dbReference type="NCBI Taxonomy" id="1126212"/>
    <lineage>
        <taxon>Eukaryota</taxon>
        <taxon>Fungi</taxon>
        <taxon>Dikarya</taxon>
        <taxon>Ascomycota</taxon>
        <taxon>Pezizomycotina</taxon>
        <taxon>Dothideomycetes</taxon>
        <taxon>Dothideomycetes incertae sedis</taxon>
        <taxon>Botryosphaeriales</taxon>
        <taxon>Botryosphaeriaceae</taxon>
        <taxon>Macrophomina</taxon>
    </lineage>
</organism>
<reference evidence="3 4" key="1">
    <citation type="journal article" date="2012" name="BMC Genomics">
        <title>Tools to kill: Genome of one of the most destructive plant pathogenic fungi Macrophomina phaseolina.</title>
        <authorList>
            <person name="Islam M.S."/>
            <person name="Haque M.S."/>
            <person name="Islam M.M."/>
            <person name="Emdad E.M."/>
            <person name="Halim A."/>
            <person name="Hossen Q.M.M."/>
            <person name="Hossain M.Z."/>
            <person name="Ahmed B."/>
            <person name="Rahim S."/>
            <person name="Rahman M.S."/>
            <person name="Alam M.M."/>
            <person name="Hou S."/>
            <person name="Wan X."/>
            <person name="Saito J.A."/>
            <person name="Alam M."/>
        </authorList>
    </citation>
    <scope>NUCLEOTIDE SEQUENCE [LARGE SCALE GENOMIC DNA]</scope>
    <source>
        <strain evidence="3 4">MS6</strain>
    </source>
</reference>
<dbReference type="InterPro" id="IPR013154">
    <property type="entry name" value="ADH-like_N"/>
</dbReference>
<protein>
    <submittedName>
        <fullName evidence="3">Alcohol dehydrogenase superfamily zinc-containing</fullName>
    </submittedName>
</protein>
<comment type="caution">
    <text evidence="3">The sequence shown here is derived from an EMBL/GenBank/DDBJ whole genome shotgun (WGS) entry which is preliminary data.</text>
</comment>
<evidence type="ECO:0000313" key="4">
    <source>
        <dbReference type="Proteomes" id="UP000007129"/>
    </source>
</evidence>
<proteinExistence type="predicted"/>
<evidence type="ECO:0000256" key="1">
    <source>
        <dbReference type="ARBA" id="ARBA00023002"/>
    </source>
</evidence>
<keyword evidence="1" id="KW-0560">Oxidoreductase</keyword>
<dbReference type="Gene3D" id="3.40.50.720">
    <property type="entry name" value="NAD(P)-binding Rossmann-like Domain"/>
    <property type="match status" value="1"/>
</dbReference>
<sequence>MRALRSYGEKDIRVVDVDEPTPSGDKVIINVEWCGICGSDLHLFHMGPEAMLRLPKSTTDATPLIMGHEIAGRIAHSPDPASLPVGAPVVVDPCLFCGNCAPCAARQTQLCAAGISFRGFSTQAGGGFAEKIAVEPSAVYVLPEEAGARLAHAALVEPLAVAWHAVKRAGIATPAWVAVPFVPLMYKEIAVTASCAYNATDLQEVVKAFAAGRFTGVDSMVTARLSLEDVVEKGFDALTNPENTHVKILISPKEL</sequence>
<dbReference type="PANTHER" id="PTHR43401:SF2">
    <property type="entry name" value="L-THREONINE 3-DEHYDROGENASE"/>
    <property type="match status" value="1"/>
</dbReference>
<feature type="domain" description="Alcohol dehydrogenase-like N-terminal" evidence="2">
    <location>
        <begin position="25"/>
        <end position="143"/>
    </location>
</feature>
<dbReference type="Gene3D" id="3.90.180.10">
    <property type="entry name" value="Medium-chain alcohol dehydrogenases, catalytic domain"/>
    <property type="match status" value="2"/>
</dbReference>
<dbReference type="OrthoDB" id="3941538at2759"/>
<dbReference type="SUPFAM" id="SSF50129">
    <property type="entry name" value="GroES-like"/>
    <property type="match status" value="1"/>
</dbReference>
<dbReference type="AlphaFoldDB" id="K2R0T0"/>
<dbReference type="EMBL" id="AHHD01000291">
    <property type="protein sequence ID" value="EKG15826.1"/>
    <property type="molecule type" value="Genomic_DNA"/>
</dbReference>
<dbReference type="STRING" id="1126212.K2R0T0"/>
<dbReference type="InterPro" id="IPR050129">
    <property type="entry name" value="Zn_alcohol_dh"/>
</dbReference>
<dbReference type="InParanoid" id="K2R0T0"/>
<dbReference type="PANTHER" id="PTHR43401">
    <property type="entry name" value="L-THREONINE 3-DEHYDROGENASE"/>
    <property type="match status" value="1"/>
</dbReference>
<accession>K2R0T0</accession>
<dbReference type="GO" id="GO:0016491">
    <property type="term" value="F:oxidoreductase activity"/>
    <property type="evidence" value="ECO:0007669"/>
    <property type="project" value="UniProtKB-KW"/>
</dbReference>
<evidence type="ECO:0000313" key="3">
    <source>
        <dbReference type="EMBL" id="EKG15826.1"/>
    </source>
</evidence>
<gene>
    <name evidence="3" type="ORF">MPH_06965</name>
</gene>
<evidence type="ECO:0000259" key="2">
    <source>
        <dbReference type="Pfam" id="PF08240"/>
    </source>
</evidence>
<dbReference type="eggNOG" id="KOG0024">
    <property type="taxonomic scope" value="Eukaryota"/>
</dbReference>
<dbReference type="VEuPathDB" id="FungiDB:MPH_06965"/>
<dbReference type="HOGENOM" id="CLU_026673_11_0_1"/>
<dbReference type="InterPro" id="IPR011032">
    <property type="entry name" value="GroES-like_sf"/>
</dbReference>